<name>A0A4V2PS70_9BACT</name>
<dbReference type="Proteomes" id="UP000294614">
    <property type="component" value="Unassembled WGS sequence"/>
</dbReference>
<dbReference type="AlphaFoldDB" id="A0A4V2PS70"/>
<dbReference type="OrthoDB" id="9797567at2"/>
<proteinExistence type="predicted"/>
<evidence type="ECO:0000313" key="1">
    <source>
        <dbReference type="EMBL" id="TCK61571.1"/>
    </source>
</evidence>
<dbReference type="RefSeq" id="WP_132870973.1">
    <property type="nucleotide sequence ID" value="NZ_JBLJBI010000088.1"/>
</dbReference>
<dbReference type="PANTHER" id="PTHR36456">
    <property type="entry name" value="UPF0232 PROTEIN SCO3875"/>
    <property type="match status" value="1"/>
</dbReference>
<dbReference type="EMBL" id="SMGG01000003">
    <property type="protein sequence ID" value="TCK61571.1"/>
    <property type="molecule type" value="Genomic_DNA"/>
</dbReference>
<accession>A0A4V2PS70</accession>
<reference evidence="1 2" key="1">
    <citation type="submission" date="2019-03" db="EMBL/GenBank/DDBJ databases">
        <title>Genomic Encyclopedia of Type Strains, Phase IV (KMG-IV): sequencing the most valuable type-strain genomes for metagenomic binning, comparative biology and taxonomic classification.</title>
        <authorList>
            <person name="Goeker M."/>
        </authorList>
    </citation>
    <scope>NUCLEOTIDE SEQUENCE [LARGE SCALE GENOMIC DNA]</scope>
    <source>
        <strain evidence="1 2">DSM 24984</strain>
    </source>
</reference>
<sequence length="146" mass="17227">MKRLSEILNSAVSTEMREYARIARCWELACGEVINRMTTVQRLKAGVLEVAVHDSNWVSELNFLKGEFLMRLNEMGIRADSLKFYYKMRHAPEAYKTIPKKDMTAREKQYADSLADRIEKPELREAFRRAMYSYFTVYSLDDQHKD</sequence>
<dbReference type="Pfam" id="PF05258">
    <property type="entry name" value="DciA"/>
    <property type="match status" value="1"/>
</dbReference>
<comment type="caution">
    <text evidence="1">The sequence shown here is derived from an EMBL/GenBank/DDBJ whole genome shotgun (WGS) entry which is preliminary data.</text>
</comment>
<organism evidence="1 2">
    <name type="scientific">Seleniivibrio woodruffii</name>
    <dbReference type="NCBI Taxonomy" id="1078050"/>
    <lineage>
        <taxon>Bacteria</taxon>
        <taxon>Pseudomonadati</taxon>
        <taxon>Deferribacterota</taxon>
        <taxon>Deferribacteres</taxon>
        <taxon>Deferribacterales</taxon>
        <taxon>Geovibrionaceae</taxon>
        <taxon>Seleniivibrio</taxon>
    </lineage>
</organism>
<dbReference type="InterPro" id="IPR007922">
    <property type="entry name" value="DciA-like"/>
</dbReference>
<dbReference type="PANTHER" id="PTHR36456:SF1">
    <property type="entry name" value="UPF0232 PROTEIN SCO3875"/>
    <property type="match status" value="1"/>
</dbReference>
<protein>
    <submittedName>
        <fullName evidence="1">Uncharacterized protein DUF721</fullName>
    </submittedName>
</protein>
<keyword evidence="2" id="KW-1185">Reference proteome</keyword>
<gene>
    <name evidence="1" type="ORF">C8D98_0072</name>
</gene>
<evidence type="ECO:0000313" key="2">
    <source>
        <dbReference type="Proteomes" id="UP000294614"/>
    </source>
</evidence>